<dbReference type="AlphaFoldDB" id="A0AAE2VDU1"/>
<reference evidence="1" key="1">
    <citation type="submission" date="2021-01" db="EMBL/GenBank/DDBJ databases">
        <title>Modified the classification status of verrucomicrobia.</title>
        <authorList>
            <person name="Feng X."/>
        </authorList>
    </citation>
    <scope>NUCLEOTIDE SEQUENCE</scope>
    <source>
        <strain evidence="1">5K15</strain>
    </source>
</reference>
<gene>
    <name evidence="1" type="ORF">JIN83_08585</name>
</gene>
<sequence length="224" mass="24063">MTTIPLRSPLAALVGVMLAGPMISTSSRADSLADDVRNIQKSKQPQALRCVLNGQPRSLAIELSPQIAVAYDTWHGGISTLWKPAEAGKAVELTGAVFTGAHGPQPKTNGTLIFENKSPKNGQRYHHSDSSATLHYLGHRIEKNGVVTLSFAFRNAEGKHLALIEDSCRSTEKGQLKRHLKVSELAPGNHIVVDFPSGLEWSGVSDNALRVTRNGSSSHSTSIN</sequence>
<dbReference type="RefSeq" id="WP_309489627.1">
    <property type="nucleotide sequence ID" value="NZ_JAENIG010000005.1"/>
</dbReference>
<keyword evidence="2" id="KW-1185">Reference proteome</keyword>
<protein>
    <submittedName>
        <fullName evidence="1">Uncharacterized protein</fullName>
    </submittedName>
</protein>
<dbReference type="Proteomes" id="UP000634206">
    <property type="component" value="Unassembled WGS sequence"/>
</dbReference>
<evidence type="ECO:0000313" key="2">
    <source>
        <dbReference type="Proteomes" id="UP000634206"/>
    </source>
</evidence>
<evidence type="ECO:0000313" key="1">
    <source>
        <dbReference type="EMBL" id="MBK1855014.1"/>
    </source>
</evidence>
<comment type="caution">
    <text evidence="1">The sequence shown here is derived from an EMBL/GenBank/DDBJ whole genome shotgun (WGS) entry which is preliminary data.</text>
</comment>
<dbReference type="EMBL" id="JAENIG010000005">
    <property type="protein sequence ID" value="MBK1855014.1"/>
    <property type="molecule type" value="Genomic_DNA"/>
</dbReference>
<name>A0AAE2VDU1_9BACT</name>
<proteinExistence type="predicted"/>
<organism evidence="1 2">
    <name type="scientific">Oceaniferula flava</name>
    <dbReference type="NCBI Taxonomy" id="2800421"/>
    <lineage>
        <taxon>Bacteria</taxon>
        <taxon>Pseudomonadati</taxon>
        <taxon>Verrucomicrobiota</taxon>
        <taxon>Verrucomicrobiia</taxon>
        <taxon>Verrucomicrobiales</taxon>
        <taxon>Verrucomicrobiaceae</taxon>
        <taxon>Oceaniferula</taxon>
    </lineage>
</organism>
<accession>A0AAE2VDU1</accession>